<dbReference type="InterPro" id="IPR015943">
    <property type="entry name" value="WD40/YVTN_repeat-like_dom_sf"/>
</dbReference>
<feature type="domain" description="Pyrrolo-quinoline quinone repeat" evidence="2">
    <location>
        <begin position="81"/>
        <end position="152"/>
    </location>
</feature>
<evidence type="ECO:0000313" key="3">
    <source>
        <dbReference type="EMBL" id="MBZ5709248.1"/>
    </source>
</evidence>
<organism evidence="3 4">
    <name type="scientific">Nannocystis pusilla</name>
    <dbReference type="NCBI Taxonomy" id="889268"/>
    <lineage>
        <taxon>Bacteria</taxon>
        <taxon>Pseudomonadati</taxon>
        <taxon>Myxococcota</taxon>
        <taxon>Polyangia</taxon>
        <taxon>Nannocystales</taxon>
        <taxon>Nannocystaceae</taxon>
        <taxon>Nannocystis</taxon>
    </lineage>
</organism>
<evidence type="ECO:0000256" key="1">
    <source>
        <dbReference type="SAM" id="MobiDB-lite"/>
    </source>
</evidence>
<evidence type="ECO:0000259" key="2">
    <source>
        <dbReference type="Pfam" id="PF13360"/>
    </source>
</evidence>
<dbReference type="PROSITE" id="PS51257">
    <property type="entry name" value="PROKAR_LIPOPROTEIN"/>
    <property type="match status" value="1"/>
</dbReference>
<accession>A0ABS7TLZ3</accession>
<feature type="compositionally biased region" description="Pro residues" evidence="1">
    <location>
        <begin position="51"/>
        <end position="65"/>
    </location>
</feature>
<dbReference type="RefSeq" id="WP_224191026.1">
    <property type="nucleotide sequence ID" value="NZ_JAIRAU010000005.1"/>
</dbReference>
<dbReference type="InterPro" id="IPR011047">
    <property type="entry name" value="Quinoprotein_ADH-like_sf"/>
</dbReference>
<keyword evidence="4" id="KW-1185">Reference proteome</keyword>
<sequence>MPRRLLLVVALGVACTRPLQPAAPVPAVGLEEHVREDILQSQTVPDEAPSPATPPAEAPKTPPLAPLEAKPGAKVVLELRGWEVTALPDRVVVLDTDFLHLSAHDPVGGAELWRTRVQERARGMHTLYSVGERVLLHAGSDLIAVDGKTGALVGRHPAGGFNGGDDKCHLGIIQGLDDGLPGHTPLAPATTVCATTCECSLMLFRCDTGESFGERMSGSVTHLYHSLGEPHDNVCWTPPRLIGRVKGRTLLALEQDGGRDYVASAADDAGKTLWRRPELGDAVRRFRPIDGDPASDTCWSIDEADMYVWTCSTGQLKWRARYPEEDGHVRTDARKLDGDRILVRRRSPRATRVELKTLAGGKRLWQRELPADRVAITPGEDPAGLTWDSPIVYAWIDPVSGAPLREQAIARDQALLRDPRGGGYLRIGGADHTELGRDGRLTRTVPKDISKSVHLGERLIATLDERRLTVLRRPGLEPVLESSGNFYPDEATGALGPAALLLVEHRGREPLRIVLLRATDSAP</sequence>
<dbReference type="InterPro" id="IPR002372">
    <property type="entry name" value="PQQ_rpt_dom"/>
</dbReference>
<protein>
    <submittedName>
        <fullName evidence="3">PQQ-like beta-propeller repeat protein</fullName>
    </submittedName>
</protein>
<dbReference type="Pfam" id="PF13360">
    <property type="entry name" value="PQQ_2"/>
    <property type="match status" value="1"/>
</dbReference>
<comment type="caution">
    <text evidence="3">The sequence shown here is derived from an EMBL/GenBank/DDBJ whole genome shotgun (WGS) entry which is preliminary data.</text>
</comment>
<dbReference type="Proteomes" id="UP001139031">
    <property type="component" value="Unassembled WGS sequence"/>
</dbReference>
<dbReference type="Gene3D" id="2.130.10.10">
    <property type="entry name" value="YVTN repeat-like/Quinoprotein amine dehydrogenase"/>
    <property type="match status" value="1"/>
</dbReference>
<dbReference type="EMBL" id="JAIRAU010000005">
    <property type="protein sequence ID" value="MBZ5709248.1"/>
    <property type="molecule type" value="Genomic_DNA"/>
</dbReference>
<gene>
    <name evidence="3" type="ORF">K7C98_08240</name>
</gene>
<name>A0ABS7TLZ3_9BACT</name>
<reference evidence="3" key="1">
    <citation type="submission" date="2021-08" db="EMBL/GenBank/DDBJ databases">
        <authorList>
            <person name="Stevens D.C."/>
        </authorList>
    </citation>
    <scope>NUCLEOTIDE SEQUENCE</scope>
    <source>
        <strain evidence="3">DSM 53165</strain>
    </source>
</reference>
<evidence type="ECO:0000313" key="4">
    <source>
        <dbReference type="Proteomes" id="UP001139031"/>
    </source>
</evidence>
<dbReference type="SUPFAM" id="SSF50998">
    <property type="entry name" value="Quinoprotein alcohol dehydrogenase-like"/>
    <property type="match status" value="1"/>
</dbReference>
<proteinExistence type="predicted"/>
<feature type="region of interest" description="Disordered" evidence="1">
    <location>
        <begin position="42"/>
        <end position="67"/>
    </location>
</feature>